<protein>
    <submittedName>
        <fullName evidence="4">Phenolic glucoside malonyltransferase 1</fullName>
    </submittedName>
</protein>
<dbReference type="InterPro" id="IPR051504">
    <property type="entry name" value="Plant_metabolite_acyltrans"/>
</dbReference>
<dbReference type="RefSeq" id="XP_040967163.1">
    <property type="nucleotide sequence ID" value="XM_041111229.1"/>
</dbReference>
<dbReference type="PANTHER" id="PTHR31625">
    <property type="match status" value="1"/>
</dbReference>
<dbReference type="InterPro" id="IPR023213">
    <property type="entry name" value="CAT-like_dom_sf"/>
</dbReference>
<sequence>MATSETVKIHEITRVMPSSDSPQSINKFSLPLTFFDTYWFKFPPALALYWYQLTDSNSTPSYFNSQILPTLKQSLSLALTYYLPLAGYLKWPLGSSKPIVSYTPNDGVTLTVTESNVANFDTLISNEMNQATDLHPLVPHLILSDDKAEILALQITLFPHQGFCIGTSARHTVVDGKTASMFMRSWAYLCKYGTGGNIGKNPCLPPELTPSFDRSIIKDPTGLDMLFLNKWLAIFDEGQEPNTRSLKIPHQFPLVSQEMVRARFEFSSKDVQQLREKLYLTTCLVKTKGEGDRVVVIDFGVDCRSRLDPPVPLTYFGNCVMNYSSSAEARNFMGGNGFGFAVEMVSDMVQKIKKGVVEGAEKDVSNFYTLKPGTQLIIVAGSPKLTVYEADFGVMSKIKKVEMVSIERDEAVFMAESRDGSGGVEIVLALKKHEMEKFTALFSSITMQFVIKYSLELFSMRVKNPARGSKLKIPHQFPPVSQEMVGVRFEFSRKDVQHLREKALSKLVITNGKKYHLSTFVLTLAYTATCLVKTKGGEGDMVVVIDFGVDCKSRLDPVVPLTYFGNCVMNYSSSAEARNFMGGNGSGFDVEMVSDMGQKIKKGVVEGAEKDVSNLYTLKPGTQLIIVAGSPKLNIYEADFGVMSKIKKVEMVSI</sequence>
<evidence type="ECO:0000313" key="3">
    <source>
        <dbReference type="Proteomes" id="UP000818029"/>
    </source>
</evidence>
<organism evidence="3 4">
    <name type="scientific">Gossypium hirsutum</name>
    <name type="common">Upland cotton</name>
    <name type="synonym">Gossypium mexicanum</name>
    <dbReference type="NCBI Taxonomy" id="3635"/>
    <lineage>
        <taxon>Eukaryota</taxon>
        <taxon>Viridiplantae</taxon>
        <taxon>Streptophyta</taxon>
        <taxon>Embryophyta</taxon>
        <taxon>Tracheophyta</taxon>
        <taxon>Spermatophyta</taxon>
        <taxon>Magnoliopsida</taxon>
        <taxon>eudicotyledons</taxon>
        <taxon>Gunneridae</taxon>
        <taxon>Pentapetalae</taxon>
        <taxon>rosids</taxon>
        <taxon>malvids</taxon>
        <taxon>Malvales</taxon>
        <taxon>Malvaceae</taxon>
        <taxon>Malvoideae</taxon>
        <taxon>Gossypium</taxon>
    </lineage>
</organism>
<dbReference type="Pfam" id="PF02458">
    <property type="entry name" value="Transferase"/>
    <property type="match status" value="2"/>
</dbReference>
<proteinExistence type="predicted"/>
<reference evidence="4" key="2">
    <citation type="submission" date="2025-08" db="UniProtKB">
        <authorList>
            <consortium name="RefSeq"/>
        </authorList>
    </citation>
    <scope>IDENTIFICATION</scope>
</reference>
<evidence type="ECO:0000313" key="4">
    <source>
        <dbReference type="RefSeq" id="XP_040967163.1"/>
    </source>
</evidence>
<evidence type="ECO:0000256" key="1">
    <source>
        <dbReference type="ARBA" id="ARBA00022679"/>
    </source>
</evidence>
<keyword evidence="3" id="KW-1185">Reference proteome</keyword>
<accession>A0ABM3BJD1</accession>
<keyword evidence="2" id="KW-0012">Acyltransferase</keyword>
<dbReference type="Gene3D" id="3.30.559.10">
    <property type="entry name" value="Chloramphenicol acetyltransferase-like domain"/>
    <property type="match status" value="3"/>
</dbReference>
<reference evidence="3" key="1">
    <citation type="journal article" date="2020" name="Nat. Genet.">
        <title>Genomic diversifications of five Gossypium allopolyploid species and their impact on cotton improvement.</title>
        <authorList>
            <person name="Chen Z.J."/>
            <person name="Sreedasyam A."/>
            <person name="Ando A."/>
            <person name="Song Q."/>
            <person name="De Santiago L.M."/>
            <person name="Hulse-Kemp A.M."/>
            <person name="Ding M."/>
            <person name="Ye W."/>
            <person name="Kirkbride R.C."/>
            <person name="Jenkins J."/>
            <person name="Plott C."/>
            <person name="Lovell J."/>
            <person name="Lin Y.M."/>
            <person name="Vaughn R."/>
            <person name="Liu B."/>
            <person name="Simpson S."/>
            <person name="Scheffler B.E."/>
            <person name="Wen L."/>
            <person name="Saski C.A."/>
            <person name="Grover C.E."/>
            <person name="Hu G."/>
            <person name="Conover J.L."/>
            <person name="Carlson J.W."/>
            <person name="Shu S."/>
            <person name="Boston L.B."/>
            <person name="Williams M."/>
            <person name="Peterson D.G."/>
            <person name="McGee K."/>
            <person name="Jones D.C."/>
            <person name="Wendel J.F."/>
            <person name="Stelly D.M."/>
            <person name="Grimwood J."/>
            <person name="Schmutz J."/>
        </authorList>
    </citation>
    <scope>NUCLEOTIDE SEQUENCE [LARGE SCALE GENOMIC DNA]</scope>
    <source>
        <strain evidence="3">cv. TM-1</strain>
    </source>
</reference>
<dbReference type="GeneID" id="107948063"/>
<evidence type="ECO:0000256" key="2">
    <source>
        <dbReference type="ARBA" id="ARBA00023315"/>
    </source>
</evidence>
<dbReference type="Proteomes" id="UP000818029">
    <property type="component" value="Chromosome A04"/>
</dbReference>
<gene>
    <name evidence="4" type="primary">LOC107948063</name>
</gene>
<keyword evidence="1" id="KW-0808">Transferase</keyword>
<name>A0ABM3BJD1_GOSHI</name>